<reference evidence="1" key="1">
    <citation type="submission" date="2021-02" db="EMBL/GenBank/DDBJ databases">
        <authorList>
            <person name="Nowell W R."/>
        </authorList>
    </citation>
    <scope>NUCLEOTIDE SEQUENCE</scope>
</reference>
<accession>A0A820M4R5</accession>
<dbReference type="AlphaFoldDB" id="A0A820M4R5"/>
<proteinExistence type="predicted"/>
<organism evidence="1 2">
    <name type="scientific">Adineta steineri</name>
    <dbReference type="NCBI Taxonomy" id="433720"/>
    <lineage>
        <taxon>Eukaryota</taxon>
        <taxon>Metazoa</taxon>
        <taxon>Spiralia</taxon>
        <taxon>Gnathifera</taxon>
        <taxon>Rotifera</taxon>
        <taxon>Eurotatoria</taxon>
        <taxon>Bdelloidea</taxon>
        <taxon>Adinetida</taxon>
        <taxon>Adinetidae</taxon>
        <taxon>Adineta</taxon>
    </lineage>
</organism>
<dbReference type="EMBL" id="CAJOAZ010022663">
    <property type="protein sequence ID" value="CAF4367741.1"/>
    <property type="molecule type" value="Genomic_DNA"/>
</dbReference>
<feature type="non-terminal residue" evidence="1">
    <location>
        <position position="1"/>
    </location>
</feature>
<feature type="non-terminal residue" evidence="1">
    <location>
        <position position="42"/>
    </location>
</feature>
<dbReference type="Proteomes" id="UP000663844">
    <property type="component" value="Unassembled WGS sequence"/>
</dbReference>
<evidence type="ECO:0000313" key="2">
    <source>
        <dbReference type="Proteomes" id="UP000663844"/>
    </source>
</evidence>
<gene>
    <name evidence="1" type="ORF">OXD698_LOCUS49668</name>
</gene>
<name>A0A820M4R5_9BILA</name>
<evidence type="ECO:0000313" key="1">
    <source>
        <dbReference type="EMBL" id="CAF4367741.1"/>
    </source>
</evidence>
<protein>
    <submittedName>
        <fullName evidence="1">Uncharacterized protein</fullName>
    </submittedName>
</protein>
<sequence>TFTENFSVLRPHILDEFVKLLSDYEYKDDQSIPNSPAVIDNS</sequence>
<comment type="caution">
    <text evidence="1">The sequence shown here is derived from an EMBL/GenBank/DDBJ whole genome shotgun (WGS) entry which is preliminary data.</text>
</comment>